<proteinExistence type="predicted"/>
<evidence type="ECO:0000313" key="1">
    <source>
        <dbReference type="EMBL" id="VAX37583.1"/>
    </source>
</evidence>
<sequence length="421" mass="47568">MLVLIGSCTISAAQTESTENEKQEITEVFRELSAGFSGHSLAKIGRAAFEGMEFVEEPYSMRPSRALAMLSLEQDYIAQILEAAELAGYTVAEMPPVDPFQEVSPALDDTSAFRSHARILDRDTMRCWLDGDFDGALERIAGVIRLADMLIETSDPIATIVGGALREMAKDRLEAMADAAVTRDPAPQFSLTAIDAARDQILSQPRYDPHDHIRLTTTAMRRHMLWMRETFESEDGAKYYTHYLAHYGQTEQALLKRNAQIQVIPEDLEFLKAYISDDPEVSRKALDDHWESLTAEAQTDAYRKHLEMIKKVEWWPTDFIPRLYPGDVAQQPTAEQISQHLDRISTMLDQLEHAQTRDEVRASLLRLRITLERDRSQVTRICANVAGSTALMNWKKSIETYDASLAALDRLETFVEDPGGR</sequence>
<dbReference type="EMBL" id="UOGK01000104">
    <property type="protein sequence ID" value="VAX37583.1"/>
    <property type="molecule type" value="Genomic_DNA"/>
</dbReference>
<dbReference type="AlphaFoldDB" id="A0A3B1DLC6"/>
<organism evidence="1">
    <name type="scientific">hydrothermal vent metagenome</name>
    <dbReference type="NCBI Taxonomy" id="652676"/>
    <lineage>
        <taxon>unclassified sequences</taxon>
        <taxon>metagenomes</taxon>
        <taxon>ecological metagenomes</taxon>
    </lineage>
</organism>
<protein>
    <submittedName>
        <fullName evidence="1">Uncharacterized protein</fullName>
    </submittedName>
</protein>
<gene>
    <name evidence="1" type="ORF">MNBD_PLANCTO03-544</name>
</gene>
<reference evidence="1" key="1">
    <citation type="submission" date="2018-06" db="EMBL/GenBank/DDBJ databases">
        <authorList>
            <person name="Zhirakovskaya E."/>
        </authorList>
    </citation>
    <scope>NUCLEOTIDE SEQUENCE</scope>
</reference>
<name>A0A3B1DLC6_9ZZZZ</name>
<accession>A0A3B1DLC6</accession>